<keyword evidence="2" id="KW-0732">Signal</keyword>
<dbReference type="EMBL" id="LR786850">
    <property type="protein sequence ID" value="CAB3262712.1"/>
    <property type="molecule type" value="mRNA"/>
</dbReference>
<comment type="caution">
    <text evidence="1">Lacks conserved residue(s) required for the propagation of feature annotation.</text>
</comment>
<feature type="disulfide bond" evidence="1">
    <location>
        <begin position="141"/>
        <end position="150"/>
    </location>
</feature>
<evidence type="ECO:0000313" key="4">
    <source>
        <dbReference type="EMBL" id="CAB3262712.1"/>
    </source>
</evidence>
<keyword evidence="1" id="KW-0245">EGF-like domain</keyword>
<organism evidence="4">
    <name type="scientific">Phallusia mammillata</name>
    <dbReference type="NCBI Taxonomy" id="59560"/>
    <lineage>
        <taxon>Eukaryota</taxon>
        <taxon>Metazoa</taxon>
        <taxon>Chordata</taxon>
        <taxon>Tunicata</taxon>
        <taxon>Ascidiacea</taxon>
        <taxon>Phlebobranchia</taxon>
        <taxon>Ascidiidae</taxon>
        <taxon>Phallusia</taxon>
    </lineage>
</organism>
<keyword evidence="1" id="KW-1015">Disulfide bond</keyword>
<name>A0A6F9DH21_9ASCI</name>
<dbReference type="InterPro" id="IPR000742">
    <property type="entry name" value="EGF"/>
</dbReference>
<accession>A0A6F9DH21</accession>
<dbReference type="AlphaFoldDB" id="A0A6F9DH21"/>
<proteinExistence type="evidence at transcript level"/>
<feature type="domain" description="EGF-like" evidence="3">
    <location>
        <begin position="116"/>
        <end position="151"/>
    </location>
</feature>
<evidence type="ECO:0000256" key="1">
    <source>
        <dbReference type="PROSITE-ProRule" id="PRU00076"/>
    </source>
</evidence>
<sequence length="499" mass="53588">MVRLLVYVALVSSLLCLVQGQINCYVCSDINFFGSAIDDYCYNNLTGRVATSCTGSCRMTFETEDGVIRSIERDCNSGSAQSLKCYSFVPSGNTIHHTQCEISCNTTGCNNMLANDLQACASSCGSTGGGFCNYYTGTCVCNAGYTGADCETVIAVTPTQSCIQCDEATEPGCASVTSTLCSSSSHNLCTASRTTLYDANGAAVRTTVTRGCIESFAVTNDECTFSTPADTSLAGFLEYTCTRTCKANGCNSFTPQGDAPGPMYCHMCTGTSDTSTCAQSPNTRTRCPSDQRYCYSRAIYRSSTAQSEITHNEIQGYQFVSIDRGCSSTAMASQCTNTTFPSSNGQLTTCQETCQTHGCNDGWPNRPKCIQCISDESSVAAGADDCLYNPLAARQCPLPYHQYCYYTDMGKSGQLNSQISENRGGYRRSMVRLCSVNSYGSTCTEFQNGGVTFQRCNKTCDTDGCNHGMGGGSFRPGTSFMTLFITGLLTYTTQYIFSH</sequence>
<protein>
    <submittedName>
        <fullName evidence="4">Uncharacterized protein LOC100182188</fullName>
    </submittedName>
</protein>
<dbReference type="PROSITE" id="PS50026">
    <property type="entry name" value="EGF_3"/>
    <property type="match status" value="1"/>
</dbReference>
<gene>
    <name evidence="4" type="primary">LOC100182188</name>
</gene>
<feature type="signal peptide" evidence="2">
    <location>
        <begin position="1"/>
        <end position="20"/>
    </location>
</feature>
<dbReference type="PROSITE" id="PS00022">
    <property type="entry name" value="EGF_1"/>
    <property type="match status" value="1"/>
</dbReference>
<evidence type="ECO:0000256" key="2">
    <source>
        <dbReference type="SAM" id="SignalP"/>
    </source>
</evidence>
<feature type="chain" id="PRO_5026163284" evidence="2">
    <location>
        <begin position="21"/>
        <end position="499"/>
    </location>
</feature>
<evidence type="ECO:0000259" key="3">
    <source>
        <dbReference type="PROSITE" id="PS50026"/>
    </source>
</evidence>
<dbReference type="PROSITE" id="PS01186">
    <property type="entry name" value="EGF_2"/>
    <property type="match status" value="1"/>
</dbReference>
<reference evidence="4" key="1">
    <citation type="submission" date="2020-04" db="EMBL/GenBank/DDBJ databases">
        <authorList>
            <person name="Neveu A P."/>
        </authorList>
    </citation>
    <scope>NUCLEOTIDE SEQUENCE</scope>
    <source>
        <tissue evidence="4">Whole embryo</tissue>
    </source>
</reference>